<evidence type="ECO:0000256" key="3">
    <source>
        <dbReference type="SAM" id="MobiDB-lite"/>
    </source>
</evidence>
<proteinExistence type="predicted"/>
<dbReference type="EMBL" id="JADMLG010000007">
    <property type="protein sequence ID" value="MBH0778459.1"/>
    <property type="molecule type" value="Genomic_DNA"/>
</dbReference>
<evidence type="ECO:0000313" key="6">
    <source>
        <dbReference type="Proteomes" id="UP000655751"/>
    </source>
</evidence>
<accession>A0A931N441</accession>
<comment type="caution">
    <text evidence="5">The sequence shown here is derived from an EMBL/GenBank/DDBJ whole genome shotgun (WGS) entry which is preliminary data.</text>
</comment>
<feature type="DNA-binding region" description="H-T-H motif" evidence="2">
    <location>
        <begin position="48"/>
        <end position="67"/>
    </location>
</feature>
<feature type="region of interest" description="Disordered" evidence="3">
    <location>
        <begin position="1"/>
        <end position="26"/>
    </location>
</feature>
<dbReference type="Pfam" id="PF00440">
    <property type="entry name" value="TetR_N"/>
    <property type="match status" value="1"/>
</dbReference>
<dbReference type="GO" id="GO:0000976">
    <property type="term" value="F:transcription cis-regulatory region binding"/>
    <property type="evidence" value="ECO:0007669"/>
    <property type="project" value="TreeGrafter"/>
</dbReference>
<dbReference type="InterPro" id="IPR050109">
    <property type="entry name" value="HTH-type_TetR-like_transc_reg"/>
</dbReference>
<evidence type="ECO:0000313" key="5">
    <source>
        <dbReference type="EMBL" id="MBH0778459.1"/>
    </source>
</evidence>
<evidence type="ECO:0000259" key="4">
    <source>
        <dbReference type="PROSITE" id="PS50977"/>
    </source>
</evidence>
<sequence length="205" mass="22105">MSAPSTPGPRARPTRPHTGRQARAENTRARIISETVACILERGYAAASAKHIAERAGVTWGVVQYHFGDRDGILAAVVEAGLHELVEAMSSVEIPELPIRARVEALVDAGWKAYTTPLARAGLEILVATRTQRAPALGDQLEPFGREVARLAGSVTEGDSTAGRVLLLALRGMALDQLLYPDPIGTRRYRAAVVDVIVRYLDHPD</sequence>
<name>A0A931N441_9NOCA</name>
<dbReference type="PANTHER" id="PTHR30055">
    <property type="entry name" value="HTH-TYPE TRANSCRIPTIONAL REGULATOR RUTR"/>
    <property type="match status" value="1"/>
</dbReference>
<evidence type="ECO:0000256" key="1">
    <source>
        <dbReference type="ARBA" id="ARBA00023125"/>
    </source>
</evidence>
<dbReference type="PROSITE" id="PS50977">
    <property type="entry name" value="HTH_TETR_2"/>
    <property type="match status" value="1"/>
</dbReference>
<dbReference type="Proteomes" id="UP000655751">
    <property type="component" value="Unassembled WGS sequence"/>
</dbReference>
<dbReference type="Gene3D" id="1.10.357.10">
    <property type="entry name" value="Tetracycline Repressor, domain 2"/>
    <property type="match status" value="1"/>
</dbReference>
<dbReference type="SUPFAM" id="SSF46689">
    <property type="entry name" value="Homeodomain-like"/>
    <property type="match status" value="1"/>
</dbReference>
<keyword evidence="1 2" id="KW-0238">DNA-binding</keyword>
<dbReference type="AlphaFoldDB" id="A0A931N441"/>
<dbReference type="PRINTS" id="PR00455">
    <property type="entry name" value="HTHTETR"/>
</dbReference>
<dbReference type="InterPro" id="IPR001647">
    <property type="entry name" value="HTH_TetR"/>
</dbReference>
<keyword evidence="6" id="KW-1185">Reference proteome</keyword>
<evidence type="ECO:0000256" key="2">
    <source>
        <dbReference type="PROSITE-ProRule" id="PRU00335"/>
    </source>
</evidence>
<feature type="domain" description="HTH tetR-type" evidence="4">
    <location>
        <begin position="25"/>
        <end position="85"/>
    </location>
</feature>
<reference evidence="5" key="1">
    <citation type="submission" date="2020-11" db="EMBL/GenBank/DDBJ databases">
        <title>Nocardia NEAU-351.nov., a novel actinomycete isolated from the cow dung.</title>
        <authorList>
            <person name="Zhang X."/>
        </authorList>
    </citation>
    <scope>NUCLEOTIDE SEQUENCE</scope>
    <source>
        <strain evidence="5">NEAU-351</strain>
    </source>
</reference>
<gene>
    <name evidence="5" type="ORF">IT779_19455</name>
</gene>
<organism evidence="5 6">
    <name type="scientific">Nocardia bovistercoris</name>
    <dbReference type="NCBI Taxonomy" id="2785916"/>
    <lineage>
        <taxon>Bacteria</taxon>
        <taxon>Bacillati</taxon>
        <taxon>Actinomycetota</taxon>
        <taxon>Actinomycetes</taxon>
        <taxon>Mycobacteriales</taxon>
        <taxon>Nocardiaceae</taxon>
        <taxon>Nocardia</taxon>
    </lineage>
</organism>
<dbReference type="RefSeq" id="WP_196150751.1">
    <property type="nucleotide sequence ID" value="NZ_JADMLG010000007.1"/>
</dbReference>
<dbReference type="GO" id="GO:0003700">
    <property type="term" value="F:DNA-binding transcription factor activity"/>
    <property type="evidence" value="ECO:0007669"/>
    <property type="project" value="TreeGrafter"/>
</dbReference>
<protein>
    <submittedName>
        <fullName evidence="5">TetR/AcrR family transcriptional regulator</fullName>
    </submittedName>
</protein>
<dbReference type="PANTHER" id="PTHR30055:SF226">
    <property type="entry name" value="HTH-TYPE TRANSCRIPTIONAL REGULATOR PKSA"/>
    <property type="match status" value="1"/>
</dbReference>
<dbReference type="InterPro" id="IPR009057">
    <property type="entry name" value="Homeodomain-like_sf"/>
</dbReference>